<evidence type="ECO:0000259" key="12">
    <source>
        <dbReference type="Pfam" id="PF00408"/>
    </source>
</evidence>
<feature type="domain" description="Alpha-D-phosphohexomutase alpha/beta/alpha" evidence="15">
    <location>
        <begin position="573"/>
        <end position="682"/>
    </location>
</feature>
<dbReference type="SUPFAM" id="SSF55957">
    <property type="entry name" value="Phosphoglucomutase, C-terminal domain"/>
    <property type="match status" value="1"/>
</dbReference>
<evidence type="ECO:0000313" key="16">
    <source>
        <dbReference type="EMBL" id="MEA5126406.1"/>
    </source>
</evidence>
<evidence type="ECO:0000256" key="4">
    <source>
        <dbReference type="ARBA" id="ARBA00010231"/>
    </source>
</evidence>
<protein>
    <recommendedName>
        <fullName evidence="5">phosphomannomutase</fullName>
        <ecNumber evidence="5">5.4.2.8</ecNumber>
    </recommendedName>
</protein>
<dbReference type="STRING" id="1843580.A7D17_11070"/>
<evidence type="ECO:0000256" key="1">
    <source>
        <dbReference type="ARBA" id="ARBA00000586"/>
    </source>
</evidence>
<dbReference type="InterPro" id="IPR005843">
    <property type="entry name" value="A-D-PHexomutase_C"/>
</dbReference>
<dbReference type="RefSeq" id="WP_064507735.1">
    <property type="nucleotide sequence ID" value="NZ_JAYFSN010000045.1"/>
</dbReference>
<evidence type="ECO:0000256" key="8">
    <source>
        <dbReference type="ARBA" id="ARBA00022842"/>
    </source>
</evidence>
<dbReference type="Pfam" id="PF02880">
    <property type="entry name" value="PGM_PMM_III"/>
    <property type="match status" value="1"/>
</dbReference>
<dbReference type="InterPro" id="IPR005846">
    <property type="entry name" value="A-D-PHexomutase_a/b/a-III"/>
</dbReference>
<evidence type="ECO:0000259" key="15">
    <source>
        <dbReference type="Pfam" id="PF02880"/>
    </source>
</evidence>
<feature type="transmembrane region" description="Helical" evidence="11">
    <location>
        <begin position="239"/>
        <end position="263"/>
    </location>
</feature>
<dbReference type="InterPro" id="IPR005841">
    <property type="entry name" value="Alpha-D-phosphohexomutase_SF"/>
</dbReference>
<dbReference type="PANTHER" id="PTHR43771:SF2">
    <property type="entry name" value="PHOSPHOMANNOMUTASE_PHOSPHOGLUCOMUTASE"/>
    <property type="match status" value="1"/>
</dbReference>
<dbReference type="Gene3D" id="3.30.310.50">
    <property type="entry name" value="Alpha-D-phosphohexomutase, C-terminal domain"/>
    <property type="match status" value="1"/>
</dbReference>
<evidence type="ECO:0000256" key="3">
    <source>
        <dbReference type="ARBA" id="ARBA00004699"/>
    </source>
</evidence>
<keyword evidence="11" id="KW-0812">Transmembrane</keyword>
<dbReference type="SUPFAM" id="SSF53738">
    <property type="entry name" value="Phosphoglucomutase, first 3 domains"/>
    <property type="match status" value="3"/>
</dbReference>
<dbReference type="PANTHER" id="PTHR43771">
    <property type="entry name" value="PHOSPHOMANNOMUTASE"/>
    <property type="match status" value="1"/>
</dbReference>
<dbReference type="InterPro" id="IPR036900">
    <property type="entry name" value="A-D-PHexomutase_C_sf"/>
</dbReference>
<dbReference type="Pfam" id="PF02879">
    <property type="entry name" value="PGM_PMM_II"/>
    <property type="match status" value="1"/>
</dbReference>
<sequence length="781" mass="82720">MSKANERRQSMSSVRTSGPVLGGVLLLLAAWFGWNSYAQWHEESIAQTLEQARDRAVQEVGQAMAAQASQLDAVLKQPAVVTALGNGDALAAASIIRERFKGAEDVQVLPGDLAAAYTNPKDFGYARLSLLESAQVADHAQVRVVRDARQVRLGVAAAVRLGGQPAVAYARLPLLRLTGPLDAIAVPGSAYLALRQGGYNVTQQGDAALADAAETLARPLGTSGLRVAAAVPQRDAGPLGLGAVGCAIVAGLLGVIAVLLVLASRGRVALPRRRVAGATTADEPTFSQSLQHDASLASEAVAPDEAAQPATPALVPAVQVATDMFRAYDIRGVVGKELNPGVAALIGQAIGSVMQTQGLRDVVVGRDGRLSGPELTNGLIEGLRRAGCNVTDIGLAPTPMVYFGAYELRAGSCVAVTGSHNPPDYNGFKIVIGGETLSGTAIAELHQRINEGRLHTAAAPGELEQRDLSDAYIQRIADDVQLDRPIKVVVDAGNGAAGEIAPRLLEAIGADVVPLYCDIDGTFPNHHPDPSEPHNLDDLVKMVQRFDADIGVAFDGDADRLGVVTKEGTVVFPDRLLMLFAADVLQRNPGALVIYDVKCTGKLSDYVLRNGGSPLMWKTGHSLIKSKMRETDAELAGEMSGHFFFKERWYGFDDGIYAAARLLEILAQREETPSEVLDALPESVSTPEIKVPVEGDAHALVARVVARAQAGEESPFESARLSTIDGLRADFVDGWGLVRASNTTPILVLRFEADSEAALERIRALFRSELQALLPEHPLAF</sequence>
<dbReference type="Proteomes" id="UP000077659">
    <property type="component" value="Unassembled WGS sequence"/>
</dbReference>
<proteinExistence type="inferred from homology"/>
<evidence type="ECO:0000313" key="17">
    <source>
        <dbReference type="EMBL" id="OAG68882.1"/>
    </source>
</evidence>
<keyword evidence="19" id="KW-1185">Reference proteome</keyword>
<feature type="domain" description="Alpha-D-phosphohexomutase alpha/beta/alpha" evidence="13">
    <location>
        <begin position="324"/>
        <end position="452"/>
    </location>
</feature>
<name>A0A1A9MFI3_9XANT</name>
<feature type="domain" description="Alpha-D-phosphohexomutase alpha/beta/alpha" evidence="14">
    <location>
        <begin position="470"/>
        <end position="568"/>
    </location>
</feature>
<evidence type="ECO:0000259" key="14">
    <source>
        <dbReference type="Pfam" id="PF02879"/>
    </source>
</evidence>
<comment type="pathway">
    <text evidence="3">Nucleotide-sugar biosynthesis; GDP-alpha-D-mannose biosynthesis; alpha-D-mannose 1-phosphate from D-fructose 6-phosphate: step 2/2.</text>
</comment>
<keyword evidence="8" id="KW-0460">Magnesium</keyword>
<gene>
    <name evidence="17" type="ORF">A7D17_11070</name>
    <name evidence="16" type="ORF">VB146_21685</name>
</gene>
<organism evidence="17 18">
    <name type="scientific">Xanthomonas floridensis</name>
    <dbReference type="NCBI Taxonomy" id="1843580"/>
    <lineage>
        <taxon>Bacteria</taxon>
        <taxon>Pseudomonadati</taxon>
        <taxon>Pseudomonadota</taxon>
        <taxon>Gammaproteobacteria</taxon>
        <taxon>Lysobacterales</taxon>
        <taxon>Lysobacteraceae</taxon>
        <taxon>Xanthomonas</taxon>
    </lineage>
</organism>
<comment type="cofactor">
    <cofactor evidence="2">
        <name>Mg(2+)</name>
        <dbReference type="ChEBI" id="CHEBI:18420"/>
    </cofactor>
</comment>
<keyword evidence="11" id="KW-1133">Transmembrane helix</keyword>
<dbReference type="Pfam" id="PF02878">
    <property type="entry name" value="PGM_PMM_I"/>
    <property type="match status" value="1"/>
</dbReference>
<dbReference type="InterPro" id="IPR005844">
    <property type="entry name" value="A-D-PHexomutase_a/b/a-I"/>
</dbReference>
<feature type="domain" description="Alpha-D-phosphohexomutase C-terminal" evidence="12">
    <location>
        <begin position="688"/>
        <end position="766"/>
    </location>
</feature>
<evidence type="ECO:0000259" key="13">
    <source>
        <dbReference type="Pfam" id="PF02878"/>
    </source>
</evidence>
<dbReference type="GO" id="GO:0005975">
    <property type="term" value="P:carbohydrate metabolic process"/>
    <property type="evidence" value="ECO:0007669"/>
    <property type="project" value="InterPro"/>
</dbReference>
<comment type="catalytic activity">
    <reaction evidence="1">
        <text>alpha-D-mannose 1-phosphate = D-mannose 6-phosphate</text>
        <dbReference type="Rhea" id="RHEA:11140"/>
        <dbReference type="ChEBI" id="CHEBI:58409"/>
        <dbReference type="ChEBI" id="CHEBI:58735"/>
        <dbReference type="EC" id="5.4.2.8"/>
    </reaction>
</comment>
<keyword evidence="7" id="KW-0479">Metal-binding</keyword>
<keyword evidence="11" id="KW-0472">Membrane</keyword>
<dbReference type="EMBL" id="JAYFSO010000042">
    <property type="protein sequence ID" value="MEA5126406.1"/>
    <property type="molecule type" value="Genomic_DNA"/>
</dbReference>
<evidence type="ECO:0000256" key="7">
    <source>
        <dbReference type="ARBA" id="ARBA00022723"/>
    </source>
</evidence>
<dbReference type="GO" id="GO:0046872">
    <property type="term" value="F:metal ion binding"/>
    <property type="evidence" value="ECO:0007669"/>
    <property type="project" value="UniProtKB-KW"/>
</dbReference>
<dbReference type="Proteomes" id="UP001303614">
    <property type="component" value="Unassembled WGS sequence"/>
</dbReference>
<dbReference type="Pfam" id="PF00408">
    <property type="entry name" value="PGM_PMM_IV"/>
    <property type="match status" value="1"/>
</dbReference>
<evidence type="ECO:0000313" key="18">
    <source>
        <dbReference type="Proteomes" id="UP000077659"/>
    </source>
</evidence>
<dbReference type="EMBL" id="LXNG01000004">
    <property type="protein sequence ID" value="OAG68882.1"/>
    <property type="molecule type" value="Genomic_DNA"/>
</dbReference>
<dbReference type="GO" id="GO:0004615">
    <property type="term" value="F:phosphomannomutase activity"/>
    <property type="evidence" value="ECO:0007669"/>
    <property type="project" value="UniProtKB-EC"/>
</dbReference>
<dbReference type="InterPro" id="IPR016055">
    <property type="entry name" value="A-D-PHexomutase_a/b/a-I/II/III"/>
</dbReference>
<evidence type="ECO:0000256" key="10">
    <source>
        <dbReference type="SAM" id="MobiDB-lite"/>
    </source>
</evidence>
<evidence type="ECO:0000256" key="9">
    <source>
        <dbReference type="ARBA" id="ARBA00023235"/>
    </source>
</evidence>
<reference evidence="17 18" key="1">
    <citation type="submission" date="2016-05" db="EMBL/GenBank/DDBJ databases">
        <title>Pathogenic, phenotypic and molecular characterisation of Xanthomonas nasturtii sp. nov. and Xanthomonas floridensis sp. nov., new species of Xanthomonas associated with watercress production in Florida.</title>
        <authorList>
            <person name="Vicente J.G."/>
            <person name="Rothwell S."/>
            <person name="Holub E.B."/>
            <person name="Studholme D.J."/>
        </authorList>
    </citation>
    <scope>NUCLEOTIDE SEQUENCE [LARGE SCALE GENOMIC DNA]</scope>
    <source>
        <strain evidence="17 18">WHRI 8848</strain>
    </source>
</reference>
<dbReference type="OrthoDB" id="9803322at2"/>
<accession>A0A1A9MFI3</accession>
<evidence type="ECO:0000256" key="2">
    <source>
        <dbReference type="ARBA" id="ARBA00001946"/>
    </source>
</evidence>
<comment type="caution">
    <text evidence="17">The sequence shown here is derived from an EMBL/GenBank/DDBJ whole genome shotgun (WGS) entry which is preliminary data.</text>
</comment>
<evidence type="ECO:0000313" key="19">
    <source>
        <dbReference type="Proteomes" id="UP001303614"/>
    </source>
</evidence>
<comment type="similarity">
    <text evidence="4">Belongs to the phosphohexose mutase family.</text>
</comment>
<dbReference type="InterPro" id="IPR005845">
    <property type="entry name" value="A-D-PHexomutase_a/b/a-II"/>
</dbReference>
<dbReference type="CDD" id="cd03089">
    <property type="entry name" value="PMM_PGM"/>
    <property type="match status" value="1"/>
</dbReference>
<evidence type="ECO:0000256" key="6">
    <source>
        <dbReference type="ARBA" id="ARBA00022553"/>
    </source>
</evidence>
<dbReference type="Gene3D" id="3.40.120.10">
    <property type="entry name" value="Alpha-D-Glucose-1,6-Bisphosphate, subunit A, domain 3"/>
    <property type="match status" value="3"/>
</dbReference>
<feature type="region of interest" description="Disordered" evidence="10">
    <location>
        <begin position="280"/>
        <end position="303"/>
    </location>
</feature>
<keyword evidence="9" id="KW-0413">Isomerase</keyword>
<dbReference type="AlphaFoldDB" id="A0A1A9MFI3"/>
<dbReference type="EC" id="5.4.2.8" evidence="5"/>
<reference evidence="16 19" key="2">
    <citation type="submission" date="2023-12" db="EMBL/GenBank/DDBJ databases">
        <title>Genome sequencing of Xanthomonas floridensis.</title>
        <authorList>
            <person name="Greer S."/>
            <person name="Harrison J."/>
            <person name="Grant M."/>
            <person name="Vicente J."/>
            <person name="Studholme D."/>
        </authorList>
    </citation>
    <scope>NUCLEOTIDE SEQUENCE [LARGE SCALE GENOMIC DNA]</scope>
    <source>
        <strain evidence="16 19">WHRI 8848</strain>
    </source>
</reference>
<evidence type="ECO:0000256" key="11">
    <source>
        <dbReference type="SAM" id="Phobius"/>
    </source>
</evidence>
<keyword evidence="6" id="KW-0597">Phosphoprotein</keyword>
<dbReference type="PRINTS" id="PR00509">
    <property type="entry name" value="PGMPMM"/>
</dbReference>
<evidence type="ECO:0000256" key="5">
    <source>
        <dbReference type="ARBA" id="ARBA00012730"/>
    </source>
</evidence>